<dbReference type="Gene3D" id="3.40.50.150">
    <property type="entry name" value="Vaccinia Virus protein VP39"/>
    <property type="match status" value="2"/>
</dbReference>
<dbReference type="InterPro" id="IPR050447">
    <property type="entry name" value="Erg6_SMT_methyltransf"/>
</dbReference>
<dbReference type="Pfam" id="PF02353">
    <property type="entry name" value="CMAS"/>
    <property type="match status" value="1"/>
</dbReference>
<dbReference type="PANTHER" id="PTHR44068:SF1">
    <property type="entry name" value="HYPOTHETICAL LOC100005854"/>
    <property type="match status" value="1"/>
</dbReference>
<reference evidence="5 6" key="1">
    <citation type="submission" date="2017-12" db="EMBL/GenBank/DDBJ databases">
        <title>Comparative genomics of Botrytis spp.</title>
        <authorList>
            <person name="Valero-Jimenez C.A."/>
            <person name="Tapia P."/>
            <person name="Veloso J."/>
            <person name="Silva-Moreno E."/>
            <person name="Staats M."/>
            <person name="Valdes J.H."/>
            <person name="Van Kan J.A.L."/>
        </authorList>
    </citation>
    <scope>NUCLEOTIDE SEQUENCE [LARGE SCALE GENOMIC DNA]</scope>
    <source>
        <strain evidence="5 6">MUCL3349</strain>
    </source>
</reference>
<feature type="domain" description="SAM-dependent methyltransferase Erg6/SMT-type" evidence="4">
    <location>
        <begin position="82"/>
        <end position="206"/>
    </location>
</feature>
<dbReference type="GO" id="GO:0032259">
    <property type="term" value="P:methylation"/>
    <property type="evidence" value="ECO:0007669"/>
    <property type="project" value="UniProtKB-KW"/>
</dbReference>
<accession>A0A4Z1KVQ8</accession>
<keyword evidence="6" id="KW-1185">Reference proteome</keyword>
<dbReference type="GO" id="GO:0003838">
    <property type="term" value="F:sterol 24-C-methyltransferase activity"/>
    <property type="evidence" value="ECO:0007669"/>
    <property type="project" value="TreeGrafter"/>
</dbReference>
<dbReference type="InterPro" id="IPR029063">
    <property type="entry name" value="SAM-dependent_MTases_sf"/>
</dbReference>
<keyword evidence="1 3" id="KW-0808">Transferase</keyword>
<dbReference type="GO" id="GO:0006696">
    <property type="term" value="P:ergosterol biosynthetic process"/>
    <property type="evidence" value="ECO:0007669"/>
    <property type="project" value="TreeGrafter"/>
</dbReference>
<name>A0A4Z1KVQ8_9HELO</name>
<dbReference type="InterPro" id="IPR030384">
    <property type="entry name" value="MeTrfase_SMT"/>
</dbReference>
<evidence type="ECO:0000313" key="5">
    <source>
        <dbReference type="EMBL" id="TGO88597.1"/>
    </source>
</evidence>
<evidence type="ECO:0000256" key="1">
    <source>
        <dbReference type="ARBA" id="ARBA00022679"/>
    </source>
</evidence>
<dbReference type="PROSITE" id="PS51685">
    <property type="entry name" value="SAM_MT_ERG6_SMT"/>
    <property type="match status" value="1"/>
</dbReference>
<gene>
    <name evidence="5" type="ORF">BPOR_0152g00030</name>
</gene>
<evidence type="ECO:0000259" key="4">
    <source>
        <dbReference type="PROSITE" id="PS51685"/>
    </source>
</evidence>
<dbReference type="AlphaFoldDB" id="A0A4Z1KVQ8"/>
<dbReference type="SUPFAM" id="SSF53335">
    <property type="entry name" value="S-adenosyl-L-methionine-dependent methyltransferases"/>
    <property type="match status" value="1"/>
</dbReference>
<keyword evidence="3" id="KW-0949">S-adenosyl-L-methionine</keyword>
<comment type="similarity">
    <text evidence="2 3">Belongs to the class I-like SAM-binding methyltransferase superfamily. Erg6/SMT family.</text>
</comment>
<dbReference type="Proteomes" id="UP000297280">
    <property type="component" value="Unassembled WGS sequence"/>
</dbReference>
<proteinExistence type="inferred from homology"/>
<organism evidence="5 6">
    <name type="scientific">Botrytis porri</name>
    <dbReference type="NCBI Taxonomy" id="87229"/>
    <lineage>
        <taxon>Eukaryota</taxon>
        <taxon>Fungi</taxon>
        <taxon>Dikarya</taxon>
        <taxon>Ascomycota</taxon>
        <taxon>Pezizomycotina</taxon>
        <taxon>Leotiomycetes</taxon>
        <taxon>Helotiales</taxon>
        <taxon>Sclerotiniaceae</taxon>
        <taxon>Botrytis</taxon>
    </lineage>
</organism>
<sequence>MSAPTILEPQDPTRDAAFKQALHGQTGQTDRSFLNPIYKDKHTLKLAVNEYCKHWDNKVAEDETALDRDARRKDYATLTRHYYDLATDLYEYGWSQSFHSCRFTPGEPLKQARARHEHYLALKMGLQPNQLILDVGCGVGGTAQEIAKFTGCNIVGLNNNDYQIDYPDTSFDGVYAIEATVHAPSLEGVYSEIFRGLKPGVCVRSV</sequence>
<dbReference type="GO" id="GO:0005783">
    <property type="term" value="C:endoplasmic reticulum"/>
    <property type="evidence" value="ECO:0007669"/>
    <property type="project" value="TreeGrafter"/>
</dbReference>
<evidence type="ECO:0000256" key="3">
    <source>
        <dbReference type="PROSITE-ProRule" id="PRU01022"/>
    </source>
</evidence>
<comment type="caution">
    <text evidence="5">The sequence shown here is derived from an EMBL/GenBank/DDBJ whole genome shotgun (WGS) entry which is preliminary data.</text>
</comment>
<evidence type="ECO:0000313" key="6">
    <source>
        <dbReference type="Proteomes" id="UP000297280"/>
    </source>
</evidence>
<dbReference type="PANTHER" id="PTHR44068">
    <property type="entry name" value="ZGC:194242"/>
    <property type="match status" value="1"/>
</dbReference>
<protein>
    <recommendedName>
        <fullName evidence="4">SAM-dependent methyltransferase Erg6/SMT-type domain-containing protein</fullName>
    </recommendedName>
</protein>
<dbReference type="STRING" id="87229.A0A4Z1KVQ8"/>
<dbReference type="EMBL" id="PQXO01000152">
    <property type="protein sequence ID" value="TGO88597.1"/>
    <property type="molecule type" value="Genomic_DNA"/>
</dbReference>
<keyword evidence="3" id="KW-0489">Methyltransferase</keyword>
<evidence type="ECO:0000256" key="2">
    <source>
        <dbReference type="ARBA" id="ARBA00038188"/>
    </source>
</evidence>
<dbReference type="CDD" id="cd02440">
    <property type="entry name" value="AdoMet_MTases"/>
    <property type="match status" value="1"/>
</dbReference>